<keyword evidence="16" id="KW-1185">Reference proteome</keyword>
<evidence type="ECO:0000259" key="14">
    <source>
        <dbReference type="Pfam" id="PF13359"/>
    </source>
</evidence>
<evidence type="ECO:0000256" key="5">
    <source>
        <dbReference type="ARBA" id="ARBA00015519"/>
    </source>
</evidence>
<dbReference type="Pfam" id="PF13359">
    <property type="entry name" value="DDE_Tnp_4"/>
    <property type="match status" value="1"/>
</dbReference>
<dbReference type="PANTHER" id="PTHR22930">
    <property type="match status" value="1"/>
</dbReference>
<accession>A0ABN8B9V3</accession>
<keyword evidence="8" id="KW-0479">Metal-binding</keyword>
<dbReference type="InterPro" id="IPR045249">
    <property type="entry name" value="HARBI1-like"/>
</dbReference>
<evidence type="ECO:0000256" key="11">
    <source>
        <dbReference type="ARBA" id="ARBA00030126"/>
    </source>
</evidence>
<dbReference type="InterPro" id="IPR026103">
    <property type="entry name" value="HARBI1_animal"/>
</dbReference>
<keyword evidence="10" id="KW-0539">Nucleus</keyword>
<dbReference type="Proteomes" id="UP001153292">
    <property type="component" value="Chromosome 4"/>
</dbReference>
<reference evidence="15" key="1">
    <citation type="submission" date="2021-12" db="EMBL/GenBank/DDBJ databases">
        <authorList>
            <person name="King R."/>
        </authorList>
    </citation>
    <scope>NUCLEOTIDE SEQUENCE</scope>
</reference>
<dbReference type="PANTHER" id="PTHR22930:SF289">
    <property type="entry name" value="DDE TNP4 DOMAIN-CONTAINING PROTEIN-RELATED"/>
    <property type="match status" value="1"/>
</dbReference>
<evidence type="ECO:0000256" key="13">
    <source>
        <dbReference type="SAM" id="MobiDB-lite"/>
    </source>
</evidence>
<feature type="domain" description="DDE Tnp4" evidence="14">
    <location>
        <begin position="159"/>
        <end position="316"/>
    </location>
</feature>
<keyword evidence="7" id="KW-0540">Nuclease</keyword>
<comment type="function">
    <text evidence="12">Transposase-derived protein that may have nuclease activity. Does not have transposase activity.</text>
</comment>
<comment type="cofactor">
    <cofactor evidence="1">
        <name>a divalent metal cation</name>
        <dbReference type="ChEBI" id="CHEBI:60240"/>
    </cofactor>
</comment>
<gene>
    <name evidence="15" type="ORF">CHILSU_LOCUS8760</name>
</gene>
<protein>
    <recommendedName>
        <fullName evidence="5">Putative nuclease HARBI1</fullName>
    </recommendedName>
    <alternativeName>
        <fullName evidence="11">Harbinger transposase-derived nuclease</fullName>
    </alternativeName>
</protein>
<sequence length="371" mass="42266">MNLEEFAIYHGYASSGDEDEDMQQEGAARQERSNAFSSTDRDFKSNYRLTKDLARQLIEMLRPLMRPARRSSDLSVETKVLVALNFFAKGSYQSSIGNHKNAQIAQGTVSNCLTEVTDALNHPSIFGQWVKFPSNIAEMMAISQQFYEIYRLPGVVGCIDCTHVAIHPPPNNEQYEEAIYVNRKGYHSINTQLICDANLRIINVNALFPGGTHDSFIWNQSNVLPVMEQLHRNGTGRFYLIGDSGYGLRRWLHTPIQEPQGAEQNYNDAFKSARATIERCNGVLKSRFRCLLKHRVLHYSPEKASKIINSCCVLHNMCIRHNIDDDDVVSDEEGYTNIDFGILDPIPHRNRRNADLIAGEVFRNNIVRTYF</sequence>
<evidence type="ECO:0000256" key="2">
    <source>
        <dbReference type="ARBA" id="ARBA00004123"/>
    </source>
</evidence>
<evidence type="ECO:0000256" key="12">
    <source>
        <dbReference type="ARBA" id="ARBA00045850"/>
    </source>
</evidence>
<feature type="region of interest" description="Disordered" evidence="13">
    <location>
        <begin position="14"/>
        <end position="40"/>
    </location>
</feature>
<evidence type="ECO:0000256" key="4">
    <source>
        <dbReference type="ARBA" id="ARBA00006958"/>
    </source>
</evidence>
<evidence type="ECO:0000256" key="1">
    <source>
        <dbReference type="ARBA" id="ARBA00001968"/>
    </source>
</evidence>
<name>A0ABN8B9V3_CHISP</name>
<evidence type="ECO:0000256" key="6">
    <source>
        <dbReference type="ARBA" id="ARBA00022490"/>
    </source>
</evidence>
<evidence type="ECO:0000256" key="3">
    <source>
        <dbReference type="ARBA" id="ARBA00004496"/>
    </source>
</evidence>
<evidence type="ECO:0000256" key="8">
    <source>
        <dbReference type="ARBA" id="ARBA00022723"/>
    </source>
</evidence>
<organism evidence="15 16">
    <name type="scientific">Chilo suppressalis</name>
    <name type="common">Asiatic rice borer moth</name>
    <dbReference type="NCBI Taxonomy" id="168631"/>
    <lineage>
        <taxon>Eukaryota</taxon>
        <taxon>Metazoa</taxon>
        <taxon>Ecdysozoa</taxon>
        <taxon>Arthropoda</taxon>
        <taxon>Hexapoda</taxon>
        <taxon>Insecta</taxon>
        <taxon>Pterygota</taxon>
        <taxon>Neoptera</taxon>
        <taxon>Endopterygota</taxon>
        <taxon>Lepidoptera</taxon>
        <taxon>Glossata</taxon>
        <taxon>Ditrysia</taxon>
        <taxon>Pyraloidea</taxon>
        <taxon>Crambidae</taxon>
        <taxon>Crambinae</taxon>
        <taxon>Chilo</taxon>
    </lineage>
</organism>
<evidence type="ECO:0000313" key="16">
    <source>
        <dbReference type="Proteomes" id="UP001153292"/>
    </source>
</evidence>
<keyword evidence="9" id="KW-0378">Hydrolase</keyword>
<proteinExistence type="inferred from homology"/>
<dbReference type="PRINTS" id="PR02086">
    <property type="entry name" value="PUTNUCHARBI1"/>
</dbReference>
<comment type="similarity">
    <text evidence="4">Belongs to the HARBI1 family.</text>
</comment>
<evidence type="ECO:0000256" key="9">
    <source>
        <dbReference type="ARBA" id="ARBA00022801"/>
    </source>
</evidence>
<comment type="subcellular location">
    <subcellularLocation>
        <location evidence="3">Cytoplasm</location>
    </subcellularLocation>
    <subcellularLocation>
        <location evidence="2">Nucleus</location>
    </subcellularLocation>
</comment>
<evidence type="ECO:0000256" key="10">
    <source>
        <dbReference type="ARBA" id="ARBA00023242"/>
    </source>
</evidence>
<evidence type="ECO:0000313" key="15">
    <source>
        <dbReference type="EMBL" id="CAH0405396.1"/>
    </source>
</evidence>
<dbReference type="EMBL" id="OU963897">
    <property type="protein sequence ID" value="CAH0405396.1"/>
    <property type="molecule type" value="Genomic_DNA"/>
</dbReference>
<dbReference type="InterPro" id="IPR027806">
    <property type="entry name" value="HARBI1_dom"/>
</dbReference>
<evidence type="ECO:0000256" key="7">
    <source>
        <dbReference type="ARBA" id="ARBA00022722"/>
    </source>
</evidence>
<keyword evidence="6" id="KW-0963">Cytoplasm</keyword>